<dbReference type="PANTHER" id="PTHR30535:SF4">
    <property type="entry name" value="HEMIN-BINDING PERIPLASMIC PROTEIN HMUT"/>
    <property type="match status" value="1"/>
</dbReference>
<feature type="domain" description="Fe/B12 periplasmic-binding" evidence="1">
    <location>
        <begin position="36"/>
        <end position="292"/>
    </location>
</feature>
<name>A0A5C7F4B0_9BACT</name>
<dbReference type="InterPro" id="IPR002491">
    <property type="entry name" value="ABC_transptr_periplasmic_BD"/>
</dbReference>
<organism evidence="2 3">
    <name type="scientific">Neolewinella aurantiaca</name>
    <dbReference type="NCBI Taxonomy" id="2602767"/>
    <lineage>
        <taxon>Bacteria</taxon>
        <taxon>Pseudomonadati</taxon>
        <taxon>Bacteroidota</taxon>
        <taxon>Saprospiria</taxon>
        <taxon>Saprospirales</taxon>
        <taxon>Lewinellaceae</taxon>
        <taxon>Neolewinella</taxon>
    </lineage>
</organism>
<proteinExistence type="predicted"/>
<dbReference type="RefSeq" id="WP_147932795.1">
    <property type="nucleotide sequence ID" value="NZ_VOXD01000053.1"/>
</dbReference>
<dbReference type="Pfam" id="PF01497">
    <property type="entry name" value="Peripla_BP_2"/>
    <property type="match status" value="1"/>
</dbReference>
<dbReference type="PROSITE" id="PS51257">
    <property type="entry name" value="PROKAR_LIPOPROTEIN"/>
    <property type="match status" value="1"/>
</dbReference>
<dbReference type="Gene3D" id="3.40.50.1980">
    <property type="entry name" value="Nitrogenase molybdenum iron protein domain"/>
    <property type="match status" value="2"/>
</dbReference>
<dbReference type="PANTHER" id="PTHR30535">
    <property type="entry name" value="VITAMIN B12-BINDING PROTEIN"/>
    <property type="match status" value="1"/>
</dbReference>
<protein>
    <submittedName>
        <fullName evidence="2">ABC transporter substrate-binding protein</fullName>
    </submittedName>
</protein>
<keyword evidence="3" id="KW-1185">Reference proteome</keyword>
<dbReference type="SUPFAM" id="SSF53807">
    <property type="entry name" value="Helical backbone' metal receptor"/>
    <property type="match status" value="1"/>
</dbReference>
<dbReference type="OrthoDB" id="9797736at2"/>
<gene>
    <name evidence="2" type="ORF">FUA23_21245</name>
</gene>
<dbReference type="InterPro" id="IPR050902">
    <property type="entry name" value="ABC_Transporter_SBP"/>
</dbReference>
<dbReference type="PROSITE" id="PS50983">
    <property type="entry name" value="FE_B12_PBP"/>
    <property type="match status" value="1"/>
</dbReference>
<sequence>MKYFPVFLLLLLGLTACGPSSEGHPEAETTGAEEQRIVSLNGTLTELLYDLGYGDQLVGVDVTSSYPAAANEVPKLGHVSQLNVEGMLALRPTVVFVADEAKDKPALKTLAEAGVKVVPVKMNATLDNAVVAAKTLADHLPIETDKIDAYAASIGSDKQVLETTLEGTEITPRVLFIYARGAKQLMVAGTDTEAAAMIVLAGGENAIQSFSDFKPLTPEALVEAAPDAILMFSSGLASLDGKDGLANIPGISQTPAFRNDHIIAMDGHYLLGFGPRAAKAANELAQQIHVSVTK</sequence>
<reference evidence="2 3" key="1">
    <citation type="submission" date="2019-08" db="EMBL/GenBank/DDBJ databases">
        <title>Lewinella sp. strain SSH13 Genome sequencing and assembly.</title>
        <authorList>
            <person name="Kim I."/>
        </authorList>
    </citation>
    <scope>NUCLEOTIDE SEQUENCE [LARGE SCALE GENOMIC DNA]</scope>
    <source>
        <strain evidence="2 3">SSH13</strain>
    </source>
</reference>
<accession>A0A5C7F4B0</accession>
<evidence type="ECO:0000313" key="2">
    <source>
        <dbReference type="EMBL" id="TXF84387.1"/>
    </source>
</evidence>
<evidence type="ECO:0000313" key="3">
    <source>
        <dbReference type="Proteomes" id="UP000321907"/>
    </source>
</evidence>
<evidence type="ECO:0000259" key="1">
    <source>
        <dbReference type="PROSITE" id="PS50983"/>
    </source>
</evidence>
<comment type="caution">
    <text evidence="2">The sequence shown here is derived from an EMBL/GenBank/DDBJ whole genome shotgun (WGS) entry which is preliminary data.</text>
</comment>
<dbReference type="Proteomes" id="UP000321907">
    <property type="component" value="Unassembled WGS sequence"/>
</dbReference>
<dbReference type="AlphaFoldDB" id="A0A5C7F4B0"/>
<dbReference type="EMBL" id="VOXD01000053">
    <property type="protein sequence ID" value="TXF84387.1"/>
    <property type="molecule type" value="Genomic_DNA"/>
</dbReference>